<dbReference type="PANTHER" id="PTHR31118">
    <property type="entry name" value="CYCLASE-LIKE PROTEIN 2"/>
    <property type="match status" value="1"/>
</dbReference>
<dbReference type="RefSeq" id="WP_162317381.1">
    <property type="nucleotide sequence ID" value="NZ_JAHQXF010000001.1"/>
</dbReference>
<dbReference type="OrthoDB" id="9014at2157"/>
<accession>A0A8J7YBQ6</accession>
<evidence type="ECO:0000313" key="3">
    <source>
        <dbReference type="Proteomes" id="UP000766550"/>
    </source>
</evidence>
<dbReference type="GO" id="GO:0019441">
    <property type="term" value="P:L-tryptophan catabolic process to kynurenine"/>
    <property type="evidence" value="ECO:0007669"/>
    <property type="project" value="InterPro"/>
</dbReference>
<evidence type="ECO:0000313" key="2">
    <source>
        <dbReference type="EMBL" id="MBV0924321.1"/>
    </source>
</evidence>
<evidence type="ECO:0000256" key="1">
    <source>
        <dbReference type="SAM" id="MobiDB-lite"/>
    </source>
</evidence>
<dbReference type="PANTHER" id="PTHR31118:SF32">
    <property type="entry name" value="KYNURENINE FORMAMIDASE"/>
    <property type="match status" value="1"/>
</dbReference>
<feature type="region of interest" description="Disordered" evidence="1">
    <location>
        <begin position="1"/>
        <end position="27"/>
    </location>
</feature>
<keyword evidence="3" id="KW-1185">Reference proteome</keyword>
<dbReference type="Gene3D" id="3.50.30.50">
    <property type="entry name" value="Putative cyclase"/>
    <property type="match status" value="1"/>
</dbReference>
<reference evidence="2 3" key="1">
    <citation type="submission" date="2021-06" db="EMBL/GenBank/DDBJ databases">
        <title>New haloarchaea isolates fom saline soil.</title>
        <authorList>
            <person name="Duran-Viseras A."/>
            <person name="Sanchez-Porro C.S."/>
            <person name="Ventosa A."/>
        </authorList>
    </citation>
    <scope>NUCLEOTIDE SEQUENCE [LARGE SCALE GENOMIC DNA]</scope>
    <source>
        <strain evidence="2 3">JCM 183640</strain>
    </source>
</reference>
<dbReference type="AlphaFoldDB" id="A0A8J7YBQ6"/>
<dbReference type="InterPro" id="IPR037175">
    <property type="entry name" value="KFase_sf"/>
</dbReference>
<dbReference type="SUPFAM" id="SSF102198">
    <property type="entry name" value="Putative cyclase"/>
    <property type="match status" value="1"/>
</dbReference>
<name>A0A8J7YBQ6_9EURY</name>
<dbReference type="GO" id="GO:0004061">
    <property type="term" value="F:arylformamidase activity"/>
    <property type="evidence" value="ECO:0007669"/>
    <property type="project" value="InterPro"/>
</dbReference>
<protein>
    <submittedName>
        <fullName evidence="2">Cyclase family protein</fullName>
    </submittedName>
</protein>
<sequence length="213" mass="23328">MPYADLSQPIRSGMPVFPDDPPASVEPHATHAEDGYRVAALSCGTHTGTHVDAPSHTEAEGRDVDEFPVSRFVRDAVRVDLRGRDPRARVRPADLPTVDAEAVVLHTGWDAHWGEEHYFDHPFLTPAAARHCVEHGYDVAIDALNVDPTPTDRAGEDEPSGFQAHHELLEADRLIVENLTNLAGLPERFELLAVPLKIADGDGAPVRAMARYE</sequence>
<dbReference type="InterPro" id="IPR007325">
    <property type="entry name" value="KFase/CYL"/>
</dbReference>
<organism evidence="2 3">
    <name type="scientific">Haloarcula limicola</name>
    <dbReference type="NCBI Taxonomy" id="1429915"/>
    <lineage>
        <taxon>Archaea</taxon>
        <taxon>Methanobacteriati</taxon>
        <taxon>Methanobacteriota</taxon>
        <taxon>Stenosarchaea group</taxon>
        <taxon>Halobacteria</taxon>
        <taxon>Halobacteriales</taxon>
        <taxon>Haloarculaceae</taxon>
        <taxon>Haloarcula</taxon>
    </lineage>
</organism>
<gene>
    <name evidence="2" type="ORF">KTS45_08915</name>
</gene>
<comment type="caution">
    <text evidence="2">The sequence shown here is derived from an EMBL/GenBank/DDBJ whole genome shotgun (WGS) entry which is preliminary data.</text>
</comment>
<dbReference type="EMBL" id="JAHQXF010000001">
    <property type="protein sequence ID" value="MBV0924321.1"/>
    <property type="molecule type" value="Genomic_DNA"/>
</dbReference>
<dbReference type="Pfam" id="PF04199">
    <property type="entry name" value="Cyclase"/>
    <property type="match status" value="1"/>
</dbReference>
<dbReference type="Proteomes" id="UP000766550">
    <property type="component" value="Unassembled WGS sequence"/>
</dbReference>
<proteinExistence type="predicted"/>